<proteinExistence type="inferred from homology"/>
<sequence>MKKPILKNPLSSIRSIFLMQKEIFKKNEAFIPFSIGKRSCIGETLARMELFLFFTSLLQNFTFQAPPGAEIDLTPVQAALSEPKPYQLCAIPRS</sequence>
<evidence type="ECO:0000256" key="1">
    <source>
        <dbReference type="ARBA" id="ARBA00001971"/>
    </source>
</evidence>
<comment type="caution">
    <text evidence="7">The sequence shown here is derived from an EMBL/GenBank/DDBJ whole genome shotgun (WGS) entry which is preliminary data.</text>
</comment>
<dbReference type="InterPro" id="IPR001128">
    <property type="entry name" value="Cyt_P450"/>
</dbReference>
<keyword evidence="3 6" id="KW-0349">Heme</keyword>
<dbReference type="Gene3D" id="1.10.630.10">
    <property type="entry name" value="Cytochrome P450"/>
    <property type="match status" value="1"/>
</dbReference>
<keyword evidence="6" id="KW-0560">Oxidoreductase</keyword>
<keyword evidence="6" id="KW-0503">Monooxygenase</keyword>
<evidence type="ECO:0000256" key="2">
    <source>
        <dbReference type="ARBA" id="ARBA00010617"/>
    </source>
</evidence>
<reference evidence="7" key="1">
    <citation type="submission" date="2023-05" db="EMBL/GenBank/DDBJ databases">
        <authorList>
            <person name="Stuckert A."/>
        </authorList>
    </citation>
    <scope>NUCLEOTIDE SEQUENCE</scope>
</reference>
<dbReference type="PROSITE" id="PS00086">
    <property type="entry name" value="CYTOCHROME_P450"/>
    <property type="match status" value="1"/>
</dbReference>
<evidence type="ECO:0000313" key="8">
    <source>
        <dbReference type="Proteomes" id="UP001162483"/>
    </source>
</evidence>
<dbReference type="Pfam" id="PF00067">
    <property type="entry name" value="p450"/>
    <property type="match status" value="1"/>
</dbReference>
<accession>A0ABN9BBC1</accession>
<dbReference type="InterPro" id="IPR017972">
    <property type="entry name" value="Cyt_P450_CS"/>
</dbReference>
<evidence type="ECO:0000256" key="3">
    <source>
        <dbReference type="ARBA" id="ARBA00022617"/>
    </source>
</evidence>
<name>A0ABN9BBC1_9NEOB</name>
<evidence type="ECO:0000256" key="5">
    <source>
        <dbReference type="ARBA" id="ARBA00023004"/>
    </source>
</evidence>
<dbReference type="PRINTS" id="PR00463">
    <property type="entry name" value="EP450I"/>
</dbReference>
<dbReference type="PRINTS" id="PR00385">
    <property type="entry name" value="P450"/>
</dbReference>
<dbReference type="SUPFAM" id="SSF48264">
    <property type="entry name" value="Cytochrome P450"/>
    <property type="match status" value="1"/>
</dbReference>
<protein>
    <recommendedName>
        <fullName evidence="9">Cytochrome P450</fullName>
    </recommendedName>
</protein>
<evidence type="ECO:0008006" key="9">
    <source>
        <dbReference type="Google" id="ProtNLM"/>
    </source>
</evidence>
<keyword evidence="8" id="KW-1185">Reference proteome</keyword>
<gene>
    <name evidence="7" type="ORF">SPARVUS_LOCUS2557239</name>
</gene>
<dbReference type="InterPro" id="IPR050182">
    <property type="entry name" value="Cytochrome_P450_fam2"/>
</dbReference>
<dbReference type="Proteomes" id="UP001162483">
    <property type="component" value="Unassembled WGS sequence"/>
</dbReference>
<dbReference type="InterPro" id="IPR036396">
    <property type="entry name" value="Cyt_P450_sf"/>
</dbReference>
<dbReference type="PANTHER" id="PTHR24300">
    <property type="entry name" value="CYTOCHROME P450 508A4-RELATED"/>
    <property type="match status" value="1"/>
</dbReference>
<evidence type="ECO:0000313" key="7">
    <source>
        <dbReference type="EMBL" id="CAI9544848.1"/>
    </source>
</evidence>
<dbReference type="PANTHER" id="PTHR24300:SF302">
    <property type="entry name" value="CYTOCHROME P450"/>
    <property type="match status" value="1"/>
</dbReference>
<comment type="similarity">
    <text evidence="2 6">Belongs to the cytochrome P450 family.</text>
</comment>
<keyword evidence="4 6" id="KW-0479">Metal-binding</keyword>
<keyword evidence="5 6" id="KW-0408">Iron</keyword>
<dbReference type="EMBL" id="CATNWA010003221">
    <property type="protein sequence ID" value="CAI9544848.1"/>
    <property type="molecule type" value="Genomic_DNA"/>
</dbReference>
<evidence type="ECO:0000256" key="6">
    <source>
        <dbReference type="RuleBase" id="RU000461"/>
    </source>
</evidence>
<comment type="cofactor">
    <cofactor evidence="1">
        <name>heme</name>
        <dbReference type="ChEBI" id="CHEBI:30413"/>
    </cofactor>
</comment>
<organism evidence="7 8">
    <name type="scientific">Staurois parvus</name>
    <dbReference type="NCBI Taxonomy" id="386267"/>
    <lineage>
        <taxon>Eukaryota</taxon>
        <taxon>Metazoa</taxon>
        <taxon>Chordata</taxon>
        <taxon>Craniata</taxon>
        <taxon>Vertebrata</taxon>
        <taxon>Euteleostomi</taxon>
        <taxon>Amphibia</taxon>
        <taxon>Batrachia</taxon>
        <taxon>Anura</taxon>
        <taxon>Neobatrachia</taxon>
        <taxon>Ranoidea</taxon>
        <taxon>Ranidae</taxon>
        <taxon>Staurois</taxon>
    </lineage>
</organism>
<dbReference type="InterPro" id="IPR002401">
    <property type="entry name" value="Cyt_P450_E_grp-I"/>
</dbReference>
<evidence type="ECO:0000256" key="4">
    <source>
        <dbReference type="ARBA" id="ARBA00022723"/>
    </source>
</evidence>